<comment type="caution">
    <text evidence="1">The sequence shown here is derived from an EMBL/GenBank/DDBJ whole genome shotgun (WGS) entry which is preliminary data.</text>
</comment>
<accession>A0ACC1WVH2</accession>
<dbReference type="Proteomes" id="UP001164539">
    <property type="component" value="Chromosome 13"/>
</dbReference>
<dbReference type="EMBL" id="CM051406">
    <property type="protein sequence ID" value="KAJ4702409.1"/>
    <property type="molecule type" value="Genomic_DNA"/>
</dbReference>
<reference evidence="1 2" key="1">
    <citation type="journal article" date="2023" name="Science">
        <title>Complex scaffold remodeling in plant triterpene biosynthesis.</title>
        <authorList>
            <person name="De La Pena R."/>
            <person name="Hodgson H."/>
            <person name="Liu J.C."/>
            <person name="Stephenson M.J."/>
            <person name="Martin A.C."/>
            <person name="Owen C."/>
            <person name="Harkess A."/>
            <person name="Leebens-Mack J."/>
            <person name="Jimenez L.E."/>
            <person name="Osbourn A."/>
            <person name="Sattely E.S."/>
        </authorList>
    </citation>
    <scope>NUCLEOTIDE SEQUENCE [LARGE SCALE GENOMIC DNA]</scope>
    <source>
        <strain evidence="2">cv. JPN11</strain>
        <tissue evidence="1">Leaf</tissue>
    </source>
</reference>
<evidence type="ECO:0000313" key="2">
    <source>
        <dbReference type="Proteomes" id="UP001164539"/>
    </source>
</evidence>
<organism evidence="1 2">
    <name type="scientific">Melia azedarach</name>
    <name type="common">Chinaberry tree</name>
    <dbReference type="NCBI Taxonomy" id="155640"/>
    <lineage>
        <taxon>Eukaryota</taxon>
        <taxon>Viridiplantae</taxon>
        <taxon>Streptophyta</taxon>
        <taxon>Embryophyta</taxon>
        <taxon>Tracheophyta</taxon>
        <taxon>Spermatophyta</taxon>
        <taxon>Magnoliopsida</taxon>
        <taxon>eudicotyledons</taxon>
        <taxon>Gunneridae</taxon>
        <taxon>Pentapetalae</taxon>
        <taxon>rosids</taxon>
        <taxon>malvids</taxon>
        <taxon>Sapindales</taxon>
        <taxon>Meliaceae</taxon>
        <taxon>Melia</taxon>
    </lineage>
</organism>
<protein>
    <submittedName>
        <fullName evidence="1">Ankyrin repeat family protein</fullName>
    </submittedName>
</protein>
<gene>
    <name evidence="1" type="ORF">OWV82_022470</name>
</gene>
<proteinExistence type="predicted"/>
<evidence type="ECO:0000313" key="1">
    <source>
        <dbReference type="EMBL" id="KAJ4702409.1"/>
    </source>
</evidence>
<sequence length="625" mass="71314">MLENSAYRATSSSSFEEVDLSTHLMMLKINPIIHLLERLVEQQERIIRLTQPITPKKAGTTLGRTCVILKDRLPEETRIRRLKLYRAALDNDWEAARCIYNVYKVDIQAKISVGGDTTLHIAAAAKNTNFAKELLKIVNKRHLGRTNYAGNTALFLAAASGNVELVTEMMGINKAVAMIEDYHKRLPIHMAASSGDKCMVWYLYRETKDSLNEKQSTKLLFTCIENDLYDVAQQLLKDQPDIAIAHDGNYHTALHVIARKNLPFSKLANRRQRGIFKRYFDLDATDEENEKLKQVHELVKCIWQRIILLSDSEISHIIAAPGKLIFDVAKTGNIDFLSILINEHPDLIWTVDGPKNRYSLFHIAVKHRQEDVFKLIYKIGSRKENLLMLRDEEDNNILHLAAILAPQDRLNVVSGDALQFQRESMWFKEVEKVVPKSFGEARNKYGFTPRALFLQQHKELREKGEKWMKETANTCIVVATLIAAVAFTAALTVPGGNNQDTGFPIFNGKVSFQVFVISDAISLVCSLTSMETFLNIIISRYAEEDLVWRLPRKFYIGMLLLLMSMATLVVVFSTIFFVSFINNLWIAILVAVVFPTPLYMFLLRNIYQLSFGVLYMICGLQSPFR</sequence>
<keyword evidence="2" id="KW-1185">Reference proteome</keyword>
<name>A0ACC1WVH2_MELAZ</name>